<keyword evidence="1" id="KW-0812">Transmembrane</keyword>
<dbReference type="EMBL" id="CBTK010000037">
    <property type="protein sequence ID" value="CDH43782.1"/>
    <property type="molecule type" value="Genomic_DNA"/>
</dbReference>
<name>A0A7U7J2S3_9GAMM</name>
<keyword evidence="1" id="KW-1133">Transmembrane helix</keyword>
<evidence type="ECO:0000313" key="3">
    <source>
        <dbReference type="Proteomes" id="UP000019184"/>
    </source>
</evidence>
<evidence type="ECO:0000313" key="2">
    <source>
        <dbReference type="EMBL" id="CDH43782.1"/>
    </source>
</evidence>
<dbReference type="InterPro" id="IPR047654">
    <property type="entry name" value="IS1634_transpos"/>
</dbReference>
<evidence type="ECO:0008006" key="4">
    <source>
        <dbReference type="Google" id="ProtNLM"/>
    </source>
</evidence>
<organism evidence="2 3">
    <name type="scientific">Candidatus Contendobacter odensis Run_B_J11</name>
    <dbReference type="NCBI Taxonomy" id="1400861"/>
    <lineage>
        <taxon>Bacteria</taxon>
        <taxon>Pseudomonadati</taxon>
        <taxon>Pseudomonadota</taxon>
        <taxon>Gammaproteobacteria</taxon>
        <taxon>Candidatus Competibacteraceae</taxon>
        <taxon>Candidatus Contendibacter</taxon>
    </lineage>
</organism>
<dbReference type="OrthoDB" id="9121874at2"/>
<proteinExistence type="predicted"/>
<keyword evidence="1" id="KW-0472">Membrane</keyword>
<dbReference type="Proteomes" id="UP000019184">
    <property type="component" value="Unassembled WGS sequence"/>
</dbReference>
<accession>A0A7U7J2S3</accession>
<protein>
    <recommendedName>
        <fullName evidence="4">Transposase IS4-like domain-containing protein</fullName>
    </recommendedName>
</protein>
<dbReference type="PANTHER" id="PTHR34614:SF2">
    <property type="entry name" value="TRANSPOSASE IS4-LIKE DOMAIN-CONTAINING PROTEIN"/>
    <property type="match status" value="1"/>
</dbReference>
<keyword evidence="3" id="KW-1185">Reference proteome</keyword>
<dbReference type="AlphaFoldDB" id="A0A7U7J2S3"/>
<sequence length="347" mass="40099">MTGHVPNQLESWVNNLPKTLEKIQLEGKKKGELRTIGQGFEVDKSMIGQDENGEFQWSERWLVIRSECHAKKQQAGFLKRLENAEKATQCSIAQGKESAGEWEMRLRNNIEEQGLSKFLTVEVHEKIYQEKHYAKRGRPTAKTPYYLETIVEMSCRVDRQEAAIEAHQQLMGWRIYVTNTAKTRMTLTQSVRYYRDEYTVERGFHRFKQGSLPILPLFLRIDERIRGLVFLLFIALQVLTLIEFIVRRELAKTDENLAGLVPGNPKNVQTQPTAERLLAAFKELNLFIQRQGDDIVGHLVEKLSPLQEKILSLLNIPKEIYNLSFIKVRTDGEVDRVETNFDLAIAA</sequence>
<dbReference type="PANTHER" id="PTHR34614">
    <property type="match status" value="1"/>
</dbReference>
<dbReference type="NCBIfam" id="NF033559">
    <property type="entry name" value="transpos_IS1634"/>
    <property type="match status" value="1"/>
</dbReference>
<reference evidence="2 3" key="1">
    <citation type="journal article" date="2014" name="ISME J.">
        <title>Candidatus Competibacter-lineage genomes retrieved from metagenomes reveal functional metabolic diversity.</title>
        <authorList>
            <person name="McIlroy S.J."/>
            <person name="Albertsen M."/>
            <person name="Andresen E.K."/>
            <person name="Saunders A.M."/>
            <person name="Kristiansen R."/>
            <person name="Stokholm-Bjerregaard M."/>
            <person name="Nielsen K.L."/>
            <person name="Nielsen P.H."/>
        </authorList>
    </citation>
    <scope>NUCLEOTIDE SEQUENCE [LARGE SCALE GENOMIC DNA]</scope>
    <source>
        <strain evidence="2 3">Run_B_J11</strain>
    </source>
</reference>
<comment type="caution">
    <text evidence="2">The sequence shown here is derived from an EMBL/GenBank/DDBJ whole genome shotgun (WGS) entry which is preliminary data.</text>
</comment>
<gene>
    <name evidence="2" type="ORF">BN874_1310001</name>
</gene>
<evidence type="ECO:0000256" key="1">
    <source>
        <dbReference type="SAM" id="Phobius"/>
    </source>
</evidence>
<feature type="transmembrane region" description="Helical" evidence="1">
    <location>
        <begin position="227"/>
        <end position="246"/>
    </location>
</feature>